<gene>
    <name evidence="2" type="ORF">BMG03_07505</name>
</gene>
<sequence length="96" mass="10159">MTFLSVKAARLVVAGLIFAAPLSSAHAQQAGMLDLKPIRVAAKSTAGHGSAKFDWLAGRTSKSQATPRVVQTRFIGNGKWICSPAGFGKKANCFQR</sequence>
<feature type="signal peptide" evidence="1">
    <location>
        <begin position="1"/>
        <end position="19"/>
    </location>
</feature>
<dbReference type="EMBL" id="CP019437">
    <property type="protein sequence ID" value="AQS47661.1"/>
    <property type="molecule type" value="Genomic_DNA"/>
</dbReference>
<keyword evidence="1" id="KW-0732">Signal</keyword>
<dbReference type="Proteomes" id="UP000185622">
    <property type="component" value="Chromosome"/>
</dbReference>
<evidence type="ECO:0000313" key="2">
    <source>
        <dbReference type="EMBL" id="AQS47661.1"/>
    </source>
</evidence>
<feature type="chain" id="PRO_5046493279" evidence="1">
    <location>
        <begin position="20"/>
        <end position="96"/>
    </location>
</feature>
<name>A0ABN4X589_9RHOB</name>
<organism evidence="2 3">
    <name type="scientific">Thioclava nitratireducens</name>
    <dbReference type="NCBI Taxonomy" id="1915078"/>
    <lineage>
        <taxon>Bacteria</taxon>
        <taxon>Pseudomonadati</taxon>
        <taxon>Pseudomonadota</taxon>
        <taxon>Alphaproteobacteria</taxon>
        <taxon>Rhodobacterales</taxon>
        <taxon>Paracoccaceae</taxon>
        <taxon>Thioclava</taxon>
    </lineage>
</organism>
<proteinExistence type="predicted"/>
<evidence type="ECO:0000313" key="3">
    <source>
        <dbReference type="Proteomes" id="UP000185622"/>
    </source>
</evidence>
<evidence type="ECO:0000256" key="1">
    <source>
        <dbReference type="SAM" id="SignalP"/>
    </source>
</evidence>
<reference evidence="2 3" key="1">
    <citation type="submission" date="2017-01" db="EMBL/GenBank/DDBJ databases">
        <title>The complete genome sequence of a sulfur-oxidizing marine bacterium Thioclava sp. 25B10_4T.</title>
        <authorList>
            <person name="Liu Y."/>
            <person name="Lai Q."/>
            <person name="Shao Z."/>
        </authorList>
    </citation>
    <scope>NUCLEOTIDE SEQUENCE [LARGE SCALE GENOMIC DNA]</scope>
    <source>
        <strain evidence="2 3">25B10_4</strain>
    </source>
</reference>
<keyword evidence="3" id="KW-1185">Reference proteome</keyword>
<protein>
    <submittedName>
        <fullName evidence="2">Uncharacterized protein</fullName>
    </submittedName>
</protein>
<accession>A0ABN4X589</accession>